<protein>
    <submittedName>
        <fullName evidence="1">Uncharacterized protein</fullName>
    </submittedName>
</protein>
<evidence type="ECO:0000313" key="1">
    <source>
        <dbReference type="EMBL" id="AEP13203.1"/>
    </source>
</evidence>
<proteinExistence type="predicted"/>
<accession>G2LK36</accession>
<dbReference type="KEGG" id="ctm:Cabther_B0200"/>
<keyword evidence="2" id="KW-1185">Reference proteome</keyword>
<dbReference type="Proteomes" id="UP000006791">
    <property type="component" value="Chromosome 2"/>
</dbReference>
<dbReference type="EMBL" id="CP002515">
    <property type="protein sequence ID" value="AEP13203.1"/>
    <property type="molecule type" value="Genomic_DNA"/>
</dbReference>
<gene>
    <name evidence="1" type="ordered locus">Cabther_B0200</name>
</gene>
<dbReference type="HOGENOM" id="CLU_2381004_0_0_0"/>
<dbReference type="RefSeq" id="WP_014100941.1">
    <property type="nucleotide sequence ID" value="NC_016025.1"/>
</dbReference>
<dbReference type="STRING" id="981222.Cabther_B0200"/>
<organism evidence="1 2">
    <name type="scientific">Chloracidobacterium thermophilum (strain B)</name>
    <dbReference type="NCBI Taxonomy" id="981222"/>
    <lineage>
        <taxon>Bacteria</taxon>
        <taxon>Pseudomonadati</taxon>
        <taxon>Acidobacteriota</taxon>
        <taxon>Terriglobia</taxon>
        <taxon>Terriglobales</taxon>
        <taxon>Acidobacteriaceae</taxon>
        <taxon>Chloracidobacterium</taxon>
    </lineage>
</organism>
<sequence length="94" mass="10521">MQPVSDPDNFITTEGTFYSWVRDTTGQHESAPPVRWLADLKIRHQVEPAGDVRLVRLEATPRAELYFTLDGSNPRDGGATTVPSRLVRKPAACW</sequence>
<evidence type="ECO:0000313" key="2">
    <source>
        <dbReference type="Proteomes" id="UP000006791"/>
    </source>
</evidence>
<dbReference type="AlphaFoldDB" id="G2LK36"/>
<reference evidence="1 2" key="1">
    <citation type="journal article" date="2012" name="Environ. Microbiol.">
        <title>Complete genome of Candidatus Chloracidobacterium thermophilum, a chlorophyll-based photoheterotroph belonging to the phylum Acidobacteria.</title>
        <authorList>
            <person name="Garcia Costas A.M."/>
            <person name="Liu Z."/>
            <person name="Tomsho L.P."/>
            <person name="Schuster S.C."/>
            <person name="Ward D.M."/>
            <person name="Bryant D.A."/>
        </authorList>
    </citation>
    <scope>NUCLEOTIDE SEQUENCE [LARGE SCALE GENOMIC DNA]</scope>
    <source>
        <strain evidence="1 2">B</strain>
    </source>
</reference>
<name>G2LK36_CHLTF</name>